<dbReference type="EMBL" id="BMAV01012593">
    <property type="protein sequence ID" value="GFY59381.1"/>
    <property type="molecule type" value="Genomic_DNA"/>
</dbReference>
<dbReference type="Proteomes" id="UP000886998">
    <property type="component" value="Unassembled WGS sequence"/>
</dbReference>
<name>A0A8X6XXT2_9ARAC</name>
<evidence type="ECO:0000313" key="3">
    <source>
        <dbReference type="Proteomes" id="UP000886998"/>
    </source>
</evidence>
<evidence type="ECO:0000313" key="2">
    <source>
        <dbReference type="EMBL" id="GFY59381.1"/>
    </source>
</evidence>
<gene>
    <name evidence="2" type="ORF">TNIN_492491</name>
</gene>
<feature type="transmembrane region" description="Helical" evidence="1">
    <location>
        <begin position="39"/>
        <end position="60"/>
    </location>
</feature>
<keyword evidence="3" id="KW-1185">Reference proteome</keyword>
<sequence length="98" mass="11477">MVSIFQMKYWFPTFLQIFIFICSLMLVRCIEIWNEDGPLKIKMIFTVFYFCLAVILSHAFSETITFCCKLGHCILMHPQSPFANYTESIANYLGITEL</sequence>
<organism evidence="2 3">
    <name type="scientific">Trichonephila inaurata madagascariensis</name>
    <dbReference type="NCBI Taxonomy" id="2747483"/>
    <lineage>
        <taxon>Eukaryota</taxon>
        <taxon>Metazoa</taxon>
        <taxon>Ecdysozoa</taxon>
        <taxon>Arthropoda</taxon>
        <taxon>Chelicerata</taxon>
        <taxon>Arachnida</taxon>
        <taxon>Araneae</taxon>
        <taxon>Araneomorphae</taxon>
        <taxon>Entelegynae</taxon>
        <taxon>Araneoidea</taxon>
        <taxon>Nephilidae</taxon>
        <taxon>Trichonephila</taxon>
        <taxon>Trichonephila inaurata</taxon>
    </lineage>
</organism>
<accession>A0A8X6XXT2</accession>
<dbReference type="AlphaFoldDB" id="A0A8X6XXT2"/>
<proteinExistence type="predicted"/>
<keyword evidence="1" id="KW-0472">Membrane</keyword>
<comment type="caution">
    <text evidence="2">The sequence shown here is derived from an EMBL/GenBank/DDBJ whole genome shotgun (WGS) entry which is preliminary data.</text>
</comment>
<keyword evidence="1" id="KW-1133">Transmembrane helix</keyword>
<protein>
    <submittedName>
        <fullName evidence="2">Uncharacterized protein</fullName>
    </submittedName>
</protein>
<reference evidence="2" key="1">
    <citation type="submission" date="2020-08" db="EMBL/GenBank/DDBJ databases">
        <title>Multicomponent nature underlies the extraordinary mechanical properties of spider dragline silk.</title>
        <authorList>
            <person name="Kono N."/>
            <person name="Nakamura H."/>
            <person name="Mori M."/>
            <person name="Yoshida Y."/>
            <person name="Ohtoshi R."/>
            <person name="Malay A.D."/>
            <person name="Moran D.A.P."/>
            <person name="Tomita M."/>
            <person name="Numata K."/>
            <person name="Arakawa K."/>
        </authorList>
    </citation>
    <scope>NUCLEOTIDE SEQUENCE</scope>
</reference>
<keyword evidence="1" id="KW-0812">Transmembrane</keyword>
<evidence type="ECO:0000256" key="1">
    <source>
        <dbReference type="SAM" id="Phobius"/>
    </source>
</evidence>